<evidence type="ECO:0000256" key="2">
    <source>
        <dbReference type="PIRSR" id="PIRSR000390-1"/>
    </source>
</evidence>
<keyword evidence="6" id="KW-1185">Reference proteome</keyword>
<dbReference type="Gene3D" id="3.40.640.10">
    <property type="entry name" value="Type I PLP-dependent aspartate aminotransferase-like (Major domain)"/>
    <property type="match status" value="1"/>
</dbReference>
<dbReference type="KEGG" id="caul:KCG34_17085"/>
<dbReference type="RefSeq" id="WP_211936829.1">
    <property type="nucleotide sequence ID" value="NZ_CP073078.1"/>
</dbReference>
<evidence type="ECO:0000256" key="4">
    <source>
        <dbReference type="RuleBase" id="RU004508"/>
    </source>
</evidence>
<dbReference type="PIRSF" id="PIRSF000390">
    <property type="entry name" value="PLP_StrS"/>
    <property type="match status" value="1"/>
</dbReference>
<dbReference type="GO" id="GO:0030170">
    <property type="term" value="F:pyridoxal phosphate binding"/>
    <property type="evidence" value="ECO:0007669"/>
    <property type="project" value="TreeGrafter"/>
</dbReference>
<dbReference type="InterPro" id="IPR020026">
    <property type="entry name" value="PseC"/>
</dbReference>
<feature type="active site" description="Proton acceptor" evidence="2">
    <location>
        <position position="195"/>
    </location>
</feature>
<evidence type="ECO:0000313" key="6">
    <source>
        <dbReference type="Proteomes" id="UP000676409"/>
    </source>
</evidence>
<keyword evidence="3 4" id="KW-0663">Pyridoxal phosphate</keyword>
<dbReference type="InterPro" id="IPR015421">
    <property type="entry name" value="PyrdxlP-dep_Trfase_major"/>
</dbReference>
<organism evidence="5 6">
    <name type="scientific">Phenylobacterium montanum</name>
    <dbReference type="NCBI Taxonomy" id="2823693"/>
    <lineage>
        <taxon>Bacteria</taxon>
        <taxon>Pseudomonadati</taxon>
        <taxon>Pseudomonadota</taxon>
        <taxon>Alphaproteobacteria</taxon>
        <taxon>Caulobacterales</taxon>
        <taxon>Caulobacteraceae</taxon>
        <taxon>Phenylobacterium</taxon>
    </lineage>
</organism>
<name>A0A975ITE3_9CAUL</name>
<dbReference type="AlphaFoldDB" id="A0A975ITE3"/>
<dbReference type="EMBL" id="CP073078">
    <property type="protein sequence ID" value="QUD86777.1"/>
    <property type="molecule type" value="Genomic_DNA"/>
</dbReference>
<dbReference type="PANTHER" id="PTHR30244">
    <property type="entry name" value="TRANSAMINASE"/>
    <property type="match status" value="1"/>
</dbReference>
<comment type="similarity">
    <text evidence="1 4">Belongs to the DegT/DnrJ/EryC1 family.</text>
</comment>
<dbReference type="NCBIfam" id="TIGR03588">
    <property type="entry name" value="PseC"/>
    <property type="match status" value="1"/>
</dbReference>
<dbReference type="GO" id="GO:0008483">
    <property type="term" value="F:transaminase activity"/>
    <property type="evidence" value="ECO:0007669"/>
    <property type="project" value="UniProtKB-KW"/>
</dbReference>
<dbReference type="GO" id="GO:0000271">
    <property type="term" value="P:polysaccharide biosynthetic process"/>
    <property type="evidence" value="ECO:0007669"/>
    <property type="project" value="TreeGrafter"/>
</dbReference>
<evidence type="ECO:0000313" key="5">
    <source>
        <dbReference type="EMBL" id="QUD86777.1"/>
    </source>
</evidence>
<keyword evidence="5" id="KW-0032">Aminotransferase</keyword>
<evidence type="ECO:0000256" key="1">
    <source>
        <dbReference type="ARBA" id="ARBA00037999"/>
    </source>
</evidence>
<gene>
    <name evidence="5" type="primary">pseC</name>
    <name evidence="5" type="ORF">KCG34_17085</name>
</gene>
<reference evidence="5" key="1">
    <citation type="submission" date="2021-04" db="EMBL/GenBank/DDBJ databases">
        <title>The complete genome sequence of Caulobacter sp. S6.</title>
        <authorList>
            <person name="Tang Y."/>
            <person name="Ouyang W."/>
            <person name="Liu Q."/>
            <person name="Huang B."/>
            <person name="Guo Z."/>
            <person name="Lei P."/>
        </authorList>
    </citation>
    <scope>NUCLEOTIDE SEQUENCE</scope>
    <source>
        <strain evidence="5">S6</strain>
    </source>
</reference>
<dbReference type="Pfam" id="PF01041">
    <property type="entry name" value="DegT_DnrJ_EryC1"/>
    <property type="match status" value="1"/>
</dbReference>
<dbReference type="CDD" id="cd00616">
    <property type="entry name" value="AHBA_syn"/>
    <property type="match status" value="1"/>
</dbReference>
<dbReference type="PANTHER" id="PTHR30244:SF34">
    <property type="entry name" value="DTDP-4-AMINO-4,6-DIDEOXYGALACTOSE TRANSAMINASE"/>
    <property type="match status" value="1"/>
</dbReference>
<keyword evidence="5" id="KW-0808">Transferase</keyword>
<dbReference type="InterPro" id="IPR015422">
    <property type="entry name" value="PyrdxlP-dep_Trfase_small"/>
</dbReference>
<evidence type="ECO:0000256" key="3">
    <source>
        <dbReference type="PIRSR" id="PIRSR000390-2"/>
    </source>
</evidence>
<sequence>MADAPFLAYGRQVIEDDDLAAVAQALRADFLTTGPRVAQFEAAFAEKVGARHAIACSNGTAALHLAMLGLGVGPGDVVIAPTLTFAATANCARYQGAEVVFADVDPDTGLMTADTLAEAMTRIGGRPLKAVLPVHLNGHAADLPALKRVAEAAGAPLVEDAAHAVGTAMTFDNVPERVGDCRHSALTCFSFHPVKTLTTGEGGMVTTNDDALAQRVARLRSHGIVREPADFVDPEIGFDGEAPNPWAYEQQALGYNYRLPDVLCALGLSQLAKLDRFVERRRQLAQRYNELLPALAPLVRPVAQPWTSRSALHLFVVLIDFTAAGQTRRQVMEALRAKGIGTQVHYIPVHRQPYYRALYGEQTLSGAEAYYARCLSLPLQAGMADGDVDRVVGALGEVLGG</sequence>
<feature type="modified residue" description="N6-(pyridoxal phosphate)lysine" evidence="3">
    <location>
        <position position="195"/>
    </location>
</feature>
<dbReference type="SUPFAM" id="SSF53383">
    <property type="entry name" value="PLP-dependent transferases"/>
    <property type="match status" value="1"/>
</dbReference>
<dbReference type="InterPro" id="IPR000653">
    <property type="entry name" value="DegT/StrS_aminotransferase"/>
</dbReference>
<dbReference type="InterPro" id="IPR015424">
    <property type="entry name" value="PyrdxlP-dep_Trfase"/>
</dbReference>
<proteinExistence type="inferred from homology"/>
<dbReference type="Proteomes" id="UP000676409">
    <property type="component" value="Chromosome"/>
</dbReference>
<protein>
    <submittedName>
        <fullName evidence="5">UDP-4-amino-4, 6-dideoxy-N-acetyl-beta-L-altrosamine transaminase</fullName>
        <ecNumber evidence="5">2.6.1.92</ecNumber>
    </submittedName>
</protein>
<dbReference type="Gene3D" id="3.90.1150.10">
    <property type="entry name" value="Aspartate Aminotransferase, domain 1"/>
    <property type="match status" value="1"/>
</dbReference>
<dbReference type="EC" id="2.6.1.92" evidence="5"/>
<accession>A0A975ITE3</accession>